<dbReference type="STRING" id="1314751.GCA_001591425_04253"/>
<comment type="subcellular location">
    <subcellularLocation>
        <location evidence="1">Membrane</location>
        <topology evidence="1">Multi-pass membrane protein</topology>
    </subcellularLocation>
</comment>
<gene>
    <name evidence="9" type="ORF">BC6307_19860</name>
</gene>
<evidence type="ECO:0000256" key="5">
    <source>
        <dbReference type="ARBA" id="ARBA00022989"/>
    </source>
</evidence>
<dbReference type="InterPro" id="IPR003362">
    <property type="entry name" value="Bact_transf"/>
</dbReference>
<dbReference type="EMBL" id="CP018866">
    <property type="protein sequence ID" value="AST93357.1"/>
    <property type="molecule type" value="Genomic_DNA"/>
</dbReference>
<feature type="transmembrane region" description="Helical" evidence="7">
    <location>
        <begin position="12"/>
        <end position="32"/>
    </location>
</feature>
<feature type="transmembrane region" description="Helical" evidence="7">
    <location>
        <begin position="107"/>
        <end position="129"/>
    </location>
</feature>
<dbReference type="InterPro" id="IPR017475">
    <property type="entry name" value="EPS_sugar_tfrase"/>
</dbReference>
<organism evidence="9 10">
    <name type="scientific">Sutcliffiella cohnii</name>
    <dbReference type="NCBI Taxonomy" id="33932"/>
    <lineage>
        <taxon>Bacteria</taxon>
        <taxon>Bacillati</taxon>
        <taxon>Bacillota</taxon>
        <taxon>Bacilli</taxon>
        <taxon>Bacillales</taxon>
        <taxon>Bacillaceae</taxon>
        <taxon>Sutcliffiella</taxon>
    </lineage>
</organism>
<keyword evidence="4 7" id="KW-0812">Transmembrane</keyword>
<dbReference type="RefSeq" id="WP_066420451.1">
    <property type="nucleotide sequence ID" value="NZ_CP018866.1"/>
</dbReference>
<feature type="domain" description="Bacterial sugar transferase" evidence="8">
    <location>
        <begin position="250"/>
        <end position="431"/>
    </location>
</feature>
<sequence length="453" mass="52529">MNTYTNEKTKRLSFIIIDISIITLSYFLAFYIRSETYVTRNWDSFFTVLPYIIIISTFFLFVYEVNPSRRKRVFDYIGSIFISTASITVTTMAASFFFRAFALPRSVILLSFIIAVVLLTLWKVVFFALKKSKPEKVLLIAEPHEKNKLTYQVIGTFASKVDVEYVNYHAPLPEIYNAIKRSETIVLGAKDTDEKKSKIIYSSFKNGKNLYLVPSFYDLLLSKSEITPFEDTMSLAIKPFGLTIDQQFMKRFFDLVVSIVAFPFLIPFFLIGMILIKIDDWKGSIFYTQKRLGKDNKEFNIIKFRTMVENAEGKTGPTMATDKDPRITKIGKFLRATRIDEIPQIINVLKGDMSIVGPRPERSFFIEKFKKELKSYEYRNSVKPGITGYAQIMGKYTTSVEDKLRFDLHYIRNYSVMFDILIILRTLLVIIDKDKSEGVKEQQPSNKLAHKRN</sequence>
<keyword evidence="6 7" id="KW-0472">Membrane</keyword>
<keyword evidence="3" id="KW-0808">Transferase</keyword>
<dbReference type="GO" id="GO:0016020">
    <property type="term" value="C:membrane"/>
    <property type="evidence" value="ECO:0007669"/>
    <property type="project" value="UniProtKB-SubCell"/>
</dbReference>
<reference evidence="9 10" key="1">
    <citation type="submission" date="2016-12" db="EMBL/GenBank/DDBJ databases">
        <title>The whole genome sequencing and assembly of Bacillus cohnii DSM 6307T strain.</title>
        <authorList>
            <person name="Lee Y.-J."/>
            <person name="Yi H."/>
            <person name="Bahn Y.-S."/>
            <person name="Kim J.F."/>
            <person name="Lee D.-W."/>
        </authorList>
    </citation>
    <scope>NUCLEOTIDE SEQUENCE [LARGE SCALE GENOMIC DNA]</scope>
    <source>
        <strain evidence="9 10">DSM 6307</strain>
    </source>
</reference>
<evidence type="ECO:0000256" key="1">
    <source>
        <dbReference type="ARBA" id="ARBA00004141"/>
    </source>
</evidence>
<dbReference type="PANTHER" id="PTHR30576:SF0">
    <property type="entry name" value="UNDECAPRENYL-PHOSPHATE N-ACETYLGALACTOSAMINYL 1-PHOSPHATE TRANSFERASE-RELATED"/>
    <property type="match status" value="1"/>
</dbReference>
<evidence type="ECO:0000256" key="6">
    <source>
        <dbReference type="ARBA" id="ARBA00023136"/>
    </source>
</evidence>
<protein>
    <recommendedName>
        <fullName evidence="8">Bacterial sugar transferase domain-containing protein</fullName>
    </recommendedName>
</protein>
<evidence type="ECO:0000256" key="7">
    <source>
        <dbReference type="SAM" id="Phobius"/>
    </source>
</evidence>
<dbReference type="KEGG" id="bcoh:BC6307_19860"/>
<evidence type="ECO:0000256" key="4">
    <source>
        <dbReference type="ARBA" id="ARBA00022692"/>
    </source>
</evidence>
<dbReference type="AlphaFoldDB" id="A0A223KVF4"/>
<evidence type="ECO:0000256" key="2">
    <source>
        <dbReference type="ARBA" id="ARBA00006464"/>
    </source>
</evidence>
<name>A0A223KVF4_9BACI</name>
<keyword evidence="10" id="KW-1185">Reference proteome</keyword>
<evidence type="ECO:0000313" key="10">
    <source>
        <dbReference type="Proteomes" id="UP000215224"/>
    </source>
</evidence>
<feature type="transmembrane region" description="Helical" evidence="7">
    <location>
        <begin position="252"/>
        <end position="276"/>
    </location>
</feature>
<dbReference type="PANTHER" id="PTHR30576">
    <property type="entry name" value="COLANIC BIOSYNTHESIS UDP-GLUCOSE LIPID CARRIER TRANSFERASE"/>
    <property type="match status" value="1"/>
</dbReference>
<accession>A0A223KVF4</accession>
<feature type="transmembrane region" description="Helical" evidence="7">
    <location>
        <begin position="77"/>
        <end position="101"/>
    </location>
</feature>
<evidence type="ECO:0000256" key="3">
    <source>
        <dbReference type="ARBA" id="ARBA00022679"/>
    </source>
</evidence>
<comment type="similarity">
    <text evidence="2">Belongs to the bacterial sugar transferase family.</text>
</comment>
<evidence type="ECO:0000313" key="9">
    <source>
        <dbReference type="EMBL" id="AST93357.1"/>
    </source>
</evidence>
<evidence type="ECO:0000259" key="8">
    <source>
        <dbReference type="Pfam" id="PF02397"/>
    </source>
</evidence>
<proteinExistence type="inferred from homology"/>
<dbReference type="NCBIfam" id="TIGR03025">
    <property type="entry name" value="EPS_sugtrans"/>
    <property type="match status" value="1"/>
</dbReference>
<dbReference type="Proteomes" id="UP000215224">
    <property type="component" value="Chromosome"/>
</dbReference>
<dbReference type="GO" id="GO:0016780">
    <property type="term" value="F:phosphotransferase activity, for other substituted phosphate groups"/>
    <property type="evidence" value="ECO:0007669"/>
    <property type="project" value="TreeGrafter"/>
</dbReference>
<keyword evidence="5 7" id="KW-1133">Transmembrane helix</keyword>
<dbReference type="Pfam" id="PF02397">
    <property type="entry name" value="Bac_transf"/>
    <property type="match status" value="1"/>
</dbReference>
<feature type="transmembrane region" description="Helical" evidence="7">
    <location>
        <begin position="44"/>
        <end position="65"/>
    </location>
</feature>